<proteinExistence type="predicted"/>
<evidence type="ECO:0000313" key="4">
    <source>
        <dbReference type="Proteomes" id="UP000182712"/>
    </source>
</evidence>
<evidence type="ECO:0000259" key="2">
    <source>
        <dbReference type="PROSITE" id="PS50943"/>
    </source>
</evidence>
<dbReference type="PANTHER" id="PTHR46558">
    <property type="entry name" value="TRACRIPTIONAL REGULATORY PROTEIN-RELATED-RELATED"/>
    <property type="match status" value="1"/>
</dbReference>
<dbReference type="Pfam" id="PF12844">
    <property type="entry name" value="HTH_19"/>
    <property type="match status" value="1"/>
</dbReference>
<evidence type="ECO:0000256" key="1">
    <source>
        <dbReference type="ARBA" id="ARBA00023125"/>
    </source>
</evidence>
<name>A0A1H9P7T5_9STRE</name>
<keyword evidence="1 3" id="KW-0238">DNA-binding</keyword>
<dbReference type="PROSITE" id="PS50943">
    <property type="entry name" value="HTH_CROC1"/>
    <property type="match status" value="1"/>
</dbReference>
<dbReference type="Proteomes" id="UP000182712">
    <property type="component" value="Unassembled WGS sequence"/>
</dbReference>
<dbReference type="Gene3D" id="1.10.260.40">
    <property type="entry name" value="lambda repressor-like DNA-binding domains"/>
    <property type="match status" value="1"/>
</dbReference>
<protein>
    <submittedName>
        <fullName evidence="3">DNA-binding transcriptional regulator, XRE-family HTH domain</fullName>
    </submittedName>
</protein>
<dbReference type="GO" id="GO:0003677">
    <property type="term" value="F:DNA binding"/>
    <property type="evidence" value="ECO:0007669"/>
    <property type="project" value="UniProtKB-KW"/>
</dbReference>
<reference evidence="3 4" key="1">
    <citation type="submission" date="2016-10" db="EMBL/GenBank/DDBJ databases">
        <authorList>
            <person name="de Groot N.N."/>
        </authorList>
    </citation>
    <scope>NUCLEOTIDE SEQUENCE [LARGE SCALE GENOMIC DNA]</scope>
    <source>
        <strain evidence="3 4">VTM2R47</strain>
    </source>
</reference>
<sequence length="119" mass="13898">MLPQRLKELRKETGLTQKEIANQIHVGQNSYSNWENGNRKPTAEITSKLAEFFNVSIDYLLGKTDIKERNENNSIESTANVLFRTTVKDLNLTPEQEEQLKKDLNEFIKKRRKAFEDDL</sequence>
<dbReference type="SMART" id="SM00530">
    <property type="entry name" value="HTH_XRE"/>
    <property type="match status" value="1"/>
</dbReference>
<dbReference type="InterPro" id="IPR010982">
    <property type="entry name" value="Lambda_DNA-bd_dom_sf"/>
</dbReference>
<organism evidence="3 4">
    <name type="scientific">Streptococcus gallolyticus</name>
    <dbReference type="NCBI Taxonomy" id="315405"/>
    <lineage>
        <taxon>Bacteria</taxon>
        <taxon>Bacillati</taxon>
        <taxon>Bacillota</taxon>
        <taxon>Bacilli</taxon>
        <taxon>Lactobacillales</taxon>
        <taxon>Streptococcaceae</taxon>
        <taxon>Streptococcus</taxon>
    </lineage>
</organism>
<dbReference type="InterPro" id="IPR001387">
    <property type="entry name" value="Cro/C1-type_HTH"/>
</dbReference>
<dbReference type="CDD" id="cd00093">
    <property type="entry name" value="HTH_XRE"/>
    <property type="match status" value="1"/>
</dbReference>
<gene>
    <name evidence="3" type="ORF">SAMN04487840_10437</name>
</gene>
<feature type="domain" description="HTH cro/C1-type" evidence="2">
    <location>
        <begin position="6"/>
        <end position="60"/>
    </location>
</feature>
<dbReference type="PANTHER" id="PTHR46558:SF13">
    <property type="entry name" value="HTH-TYPE TRANSCRIPTIONAL REGULATOR IMMR"/>
    <property type="match status" value="1"/>
</dbReference>
<dbReference type="AlphaFoldDB" id="A0A1H9P7T5"/>
<dbReference type="SUPFAM" id="SSF47413">
    <property type="entry name" value="lambda repressor-like DNA-binding domains"/>
    <property type="match status" value="1"/>
</dbReference>
<dbReference type="EMBL" id="FOGM01000004">
    <property type="protein sequence ID" value="SER44306.1"/>
    <property type="molecule type" value="Genomic_DNA"/>
</dbReference>
<evidence type="ECO:0000313" key="3">
    <source>
        <dbReference type="EMBL" id="SER44306.1"/>
    </source>
</evidence>
<accession>A0A1H9P7T5</accession>